<organism evidence="2 3">
    <name type="scientific">Vanrija humicola</name>
    <name type="common">Yeast</name>
    <name type="synonym">Cryptococcus humicola</name>
    <dbReference type="NCBI Taxonomy" id="5417"/>
    <lineage>
        <taxon>Eukaryota</taxon>
        <taxon>Fungi</taxon>
        <taxon>Dikarya</taxon>
        <taxon>Basidiomycota</taxon>
        <taxon>Agaricomycotina</taxon>
        <taxon>Tremellomycetes</taxon>
        <taxon>Trichosporonales</taxon>
        <taxon>Trichosporonaceae</taxon>
        <taxon>Vanrija</taxon>
    </lineage>
</organism>
<dbReference type="EMBL" id="QKWK01000002">
    <property type="protein sequence ID" value="TXT13484.1"/>
    <property type="molecule type" value="Genomic_DNA"/>
</dbReference>
<comment type="caution">
    <text evidence="2">The sequence shown here is derived from an EMBL/GenBank/DDBJ whole genome shotgun (WGS) entry which is preliminary data.</text>
</comment>
<keyword evidence="1" id="KW-1133">Transmembrane helix</keyword>
<accession>A0A7D8V1C9</accession>
<dbReference type="OrthoDB" id="4218123at2759"/>
<reference evidence="2 3" key="1">
    <citation type="journal article" date="2019" name="PLoS Genet.">
        <title>Convergent evolution of linked mating-type loci in basidiomycete fungi.</title>
        <authorList>
            <person name="Sun S."/>
            <person name="Coelho M.A."/>
            <person name="Heitman J."/>
            <person name="Nowrousian M."/>
        </authorList>
    </citation>
    <scope>NUCLEOTIDE SEQUENCE [LARGE SCALE GENOMIC DNA]</scope>
    <source>
        <strain evidence="2 3">CBS 4282</strain>
    </source>
</reference>
<dbReference type="PANTHER" id="PTHR39470">
    <property type="entry name" value="CHROMOSOME 10, WHOLE GENOME SHOTGUN SEQUENCE"/>
    <property type="match status" value="1"/>
</dbReference>
<keyword evidence="1" id="KW-0812">Transmembrane</keyword>
<keyword evidence="3" id="KW-1185">Reference proteome</keyword>
<dbReference type="PANTHER" id="PTHR39470:SF1">
    <property type="entry name" value="CHORISMATE SYNTHASE PROTEIN"/>
    <property type="match status" value="1"/>
</dbReference>
<feature type="transmembrane region" description="Helical" evidence="1">
    <location>
        <begin position="233"/>
        <end position="255"/>
    </location>
</feature>
<feature type="transmembrane region" description="Helical" evidence="1">
    <location>
        <begin position="168"/>
        <end position="187"/>
    </location>
</feature>
<evidence type="ECO:0000313" key="3">
    <source>
        <dbReference type="Proteomes" id="UP000473826"/>
    </source>
</evidence>
<name>A0A7D8V1C9_VANHU</name>
<keyword evidence="1" id="KW-0472">Membrane</keyword>
<sequence length="359" mass="37802">MLADLWALIQTWSRPLGIVAIFFGPRILSALLRSVRGSAGHTHGAGPTPPPTPPLARPAKLLLVLQALFALSALLAPPYDVFSHHALSQACTRDALRAAVLSDAGVDPATPVPEDIGSSPSPLAETLLARLATPEARASYARWGHAAFTNCAWCRDDTDYALAAAPGILAPYLAEMVLVGVLGLAYVTGAGARIRANKYAAMAGWGVVLLAGVEYAVRLTWDVTPPRDKSDAITAIVSIARPFALLAITAAYLLLPGRMSQKEATQLATLSALETALNAQRLTGLAHGAVARSPALGRHAFERGLGRARAEEAAKKDPEVVAAAQAAGLFAGAEHARETRDGARGWITSEWRKVVRTEE</sequence>
<evidence type="ECO:0000313" key="2">
    <source>
        <dbReference type="EMBL" id="TXT13484.1"/>
    </source>
</evidence>
<dbReference type="AlphaFoldDB" id="A0A7D8V1C9"/>
<protein>
    <submittedName>
        <fullName evidence="2">Uncharacterized protein</fullName>
    </submittedName>
</protein>
<feature type="transmembrane region" description="Helical" evidence="1">
    <location>
        <begin position="199"/>
        <end position="221"/>
    </location>
</feature>
<proteinExistence type="predicted"/>
<evidence type="ECO:0000256" key="1">
    <source>
        <dbReference type="SAM" id="Phobius"/>
    </source>
</evidence>
<gene>
    <name evidence="2" type="ORF">VHUM_00851</name>
</gene>
<dbReference type="Proteomes" id="UP000473826">
    <property type="component" value="Unassembled WGS sequence"/>
</dbReference>